<comment type="caution">
    <text evidence="1">The sequence shown here is derived from an EMBL/GenBank/DDBJ whole genome shotgun (WGS) entry which is preliminary data.</text>
</comment>
<accession>A0A318TP58</accession>
<dbReference type="InterPro" id="IPR014858">
    <property type="entry name" value="BrxB"/>
</dbReference>
<protein>
    <submittedName>
        <fullName evidence="1">Uncharacterized protein DUF1788</fullName>
    </submittedName>
</protein>
<evidence type="ECO:0000313" key="2">
    <source>
        <dbReference type="Proteomes" id="UP000247416"/>
    </source>
</evidence>
<gene>
    <name evidence="1" type="ORF">BJ095_11759</name>
</gene>
<organism evidence="1 2">
    <name type="scientific">Ureibacillus chungkukjangi</name>
    <dbReference type="NCBI Taxonomy" id="1202712"/>
    <lineage>
        <taxon>Bacteria</taxon>
        <taxon>Bacillati</taxon>
        <taxon>Bacillota</taxon>
        <taxon>Bacilli</taxon>
        <taxon>Bacillales</taxon>
        <taxon>Caryophanaceae</taxon>
        <taxon>Ureibacillus</taxon>
    </lineage>
</organism>
<dbReference type="EMBL" id="QJTJ01000017">
    <property type="protein sequence ID" value="PYF05650.1"/>
    <property type="molecule type" value="Genomic_DNA"/>
</dbReference>
<reference evidence="1 2" key="1">
    <citation type="submission" date="2018-06" db="EMBL/GenBank/DDBJ databases">
        <title>Genomic Encyclopedia of Archaeal and Bacterial Type Strains, Phase II (KMG-II): from individual species to whole genera.</title>
        <authorList>
            <person name="Goeker M."/>
        </authorList>
    </citation>
    <scope>NUCLEOTIDE SEQUENCE [LARGE SCALE GENOMIC DNA]</scope>
    <source>
        <strain evidence="1 2">KACC 16626</strain>
    </source>
</reference>
<dbReference type="Pfam" id="PF08747">
    <property type="entry name" value="BrxB"/>
    <property type="match status" value="1"/>
</dbReference>
<evidence type="ECO:0000313" key="1">
    <source>
        <dbReference type="EMBL" id="PYF05650.1"/>
    </source>
</evidence>
<name>A0A318TP58_9BACL</name>
<dbReference type="OrthoDB" id="1093513at2"/>
<sequence length="180" mass="21051">MTIYKRLEQLEERINEEGFTTPKGIGSEIPHFVFDYPAEEELTVRTYVEGLLKRTTLNIKEINLFEFLISLFEEDLEELITIAEEEGYLELSQAIQTVLEDQDLLVNAFIEKADKVELIFITGVGTVHPFIRSSHLLKKLSNYAFRTTLILFYPGYFSGVDLRLFNKFRHEDEYQITRIS</sequence>
<dbReference type="RefSeq" id="WP_107933603.1">
    <property type="nucleotide sequence ID" value="NZ_PYWJ01000006.1"/>
</dbReference>
<keyword evidence="2" id="KW-1185">Reference proteome</keyword>
<dbReference type="Proteomes" id="UP000247416">
    <property type="component" value="Unassembled WGS sequence"/>
</dbReference>
<dbReference type="AlphaFoldDB" id="A0A318TP58"/>
<proteinExistence type="predicted"/>